<dbReference type="AlphaFoldDB" id="D4H8U9"/>
<organism evidence="3 4">
    <name type="scientific">Denitrovibrio acetiphilus (strain DSM 12809 / NBRC 114555 / N2460)</name>
    <dbReference type="NCBI Taxonomy" id="522772"/>
    <lineage>
        <taxon>Bacteria</taxon>
        <taxon>Pseudomonadati</taxon>
        <taxon>Deferribacterota</taxon>
        <taxon>Deferribacteres</taxon>
        <taxon>Deferribacterales</taxon>
        <taxon>Geovibrionaceae</taxon>
        <taxon>Denitrovibrio</taxon>
    </lineage>
</organism>
<evidence type="ECO:0000313" key="3">
    <source>
        <dbReference type="EMBL" id="ADD68448.1"/>
    </source>
</evidence>
<gene>
    <name evidence="3" type="ordered locus">Dacet_1684</name>
</gene>
<accession>D4H8U9</accession>
<dbReference type="PROSITE" id="PS51257">
    <property type="entry name" value="PROKAR_LIPOPROTEIN"/>
    <property type="match status" value="1"/>
</dbReference>
<sequence length="114" mass="12669" precursor="true">MKRPLILIAMPLFLISCASGSAQNVQAPDIASYKAVEVTSKSNSDRILKLETELDSAKDKIESLRIQNRQLADSYDGLVELFKEHRQLTMTILARMNAIFGAVEDDKGESTEPK</sequence>
<protein>
    <submittedName>
        <fullName evidence="3">Uncharacterized protein</fullName>
    </submittedName>
</protein>
<feature type="chain" id="PRO_5003058320" evidence="2">
    <location>
        <begin position="23"/>
        <end position="114"/>
    </location>
</feature>
<keyword evidence="2" id="KW-0732">Signal</keyword>
<dbReference type="RefSeq" id="WP_013010959.1">
    <property type="nucleotide sequence ID" value="NC_013943.1"/>
</dbReference>
<evidence type="ECO:0000256" key="1">
    <source>
        <dbReference type="SAM" id="Coils"/>
    </source>
</evidence>
<name>D4H8U9_DENA2</name>
<dbReference type="Proteomes" id="UP000002012">
    <property type="component" value="Chromosome"/>
</dbReference>
<dbReference type="PaxDb" id="522772-Dacet_1684"/>
<evidence type="ECO:0000256" key="2">
    <source>
        <dbReference type="SAM" id="SignalP"/>
    </source>
</evidence>
<dbReference type="EMBL" id="CP001968">
    <property type="protein sequence ID" value="ADD68448.1"/>
    <property type="molecule type" value="Genomic_DNA"/>
</dbReference>
<feature type="signal peptide" evidence="2">
    <location>
        <begin position="1"/>
        <end position="22"/>
    </location>
</feature>
<keyword evidence="1" id="KW-0175">Coiled coil</keyword>
<keyword evidence="4" id="KW-1185">Reference proteome</keyword>
<feature type="coiled-coil region" evidence="1">
    <location>
        <begin position="47"/>
        <end position="74"/>
    </location>
</feature>
<dbReference type="InParanoid" id="D4H8U9"/>
<proteinExistence type="predicted"/>
<dbReference type="HOGENOM" id="CLU_2117018_0_0_0"/>
<evidence type="ECO:0000313" key="4">
    <source>
        <dbReference type="Proteomes" id="UP000002012"/>
    </source>
</evidence>
<reference evidence="3 4" key="1">
    <citation type="journal article" date="2010" name="Stand. Genomic Sci.">
        <title>Complete genome sequence of Denitrovibrio acetiphilus type strain (N2460).</title>
        <authorList>
            <person name="Kiss H."/>
            <person name="Lang E."/>
            <person name="Lapidus A."/>
            <person name="Copeland A."/>
            <person name="Nolan M."/>
            <person name="Glavina Del Rio T."/>
            <person name="Chen F."/>
            <person name="Lucas S."/>
            <person name="Tice H."/>
            <person name="Cheng J.F."/>
            <person name="Han C."/>
            <person name="Goodwin L."/>
            <person name="Pitluck S."/>
            <person name="Liolios K."/>
            <person name="Pati A."/>
            <person name="Ivanova N."/>
            <person name="Mavromatis K."/>
            <person name="Chen A."/>
            <person name="Palaniappan K."/>
            <person name="Land M."/>
            <person name="Hauser L."/>
            <person name="Chang Y.J."/>
            <person name="Jeffries C.D."/>
            <person name="Detter J.C."/>
            <person name="Brettin T."/>
            <person name="Spring S."/>
            <person name="Rohde M."/>
            <person name="Goker M."/>
            <person name="Woyke T."/>
            <person name="Bristow J."/>
            <person name="Eisen J.A."/>
            <person name="Markowitz V."/>
            <person name="Hugenholtz P."/>
            <person name="Kyrpides N.C."/>
            <person name="Klenk H.P."/>
        </authorList>
    </citation>
    <scope>NUCLEOTIDE SEQUENCE [LARGE SCALE GENOMIC DNA]</scope>
    <source>
        <strain evidence="4">DSM 12809 / NBRC 114555 / N2460</strain>
    </source>
</reference>
<dbReference type="KEGG" id="dap:Dacet_1684"/>